<keyword evidence="2" id="KW-1185">Reference proteome</keyword>
<dbReference type="AlphaFoldDB" id="A0A2G9UG71"/>
<dbReference type="PANTHER" id="PTHR12197">
    <property type="entry name" value="HISTONE-LYSINE N-METHYLTRANSFERASE SMYD"/>
    <property type="match status" value="1"/>
</dbReference>
<evidence type="ECO:0008006" key="3">
    <source>
        <dbReference type="Google" id="ProtNLM"/>
    </source>
</evidence>
<dbReference type="OrthoDB" id="265717at2759"/>
<proteinExistence type="predicted"/>
<feature type="non-terminal residue" evidence="1">
    <location>
        <position position="1"/>
    </location>
</feature>
<dbReference type="InterPro" id="IPR011990">
    <property type="entry name" value="TPR-like_helical_dom_sf"/>
</dbReference>
<gene>
    <name evidence="1" type="ORF">TELCIR_08951</name>
</gene>
<accession>A0A2G9UG71</accession>
<reference evidence="1 2" key="1">
    <citation type="submission" date="2015-09" db="EMBL/GenBank/DDBJ databases">
        <title>Draft genome of the parasitic nematode Teladorsagia circumcincta isolate WARC Sus (inbred).</title>
        <authorList>
            <person name="Mitreva M."/>
        </authorList>
    </citation>
    <scope>NUCLEOTIDE SEQUENCE [LARGE SCALE GENOMIC DNA]</scope>
    <source>
        <strain evidence="1 2">S</strain>
    </source>
</reference>
<dbReference type="InterPro" id="IPR050869">
    <property type="entry name" value="H3K4_H4K5_MeTrfase"/>
</dbReference>
<dbReference type="Proteomes" id="UP000230423">
    <property type="component" value="Unassembled WGS sequence"/>
</dbReference>
<dbReference type="EMBL" id="KZ346733">
    <property type="protein sequence ID" value="PIO69234.1"/>
    <property type="molecule type" value="Genomic_DNA"/>
</dbReference>
<evidence type="ECO:0000313" key="2">
    <source>
        <dbReference type="Proteomes" id="UP000230423"/>
    </source>
</evidence>
<dbReference type="Gene3D" id="1.25.40.10">
    <property type="entry name" value="Tetratricopeptide repeat domain"/>
    <property type="match status" value="1"/>
</dbReference>
<dbReference type="GO" id="GO:0005634">
    <property type="term" value="C:nucleus"/>
    <property type="evidence" value="ECO:0007669"/>
    <property type="project" value="TreeGrafter"/>
</dbReference>
<name>A0A2G9UG71_TELCI</name>
<sequence length="266" mass="30124">VCLRPLVPGVDAADVSQAFISYIDVGRSKYVRRKDLKARWYFDCECSRCVDPADDILTAIKCSTPGCPEPLITSETAEPCYIACPKCRGMTDESTVIEAQELMKSLPASFDPTCSPATLKQLLAKAERILHPNNVYITRLRTALFHVTGSLEQNMGMMHKQIYDNYKLDKKFYTSYTVNDLIQFSLQAIGYAFEAMNIFEVCFGLDHPYYLQTLALWTFLEKHAEKTDEQLIALTHFSDNRPVDIVKLLEKANMLPSAEELQQPKG</sequence>
<organism evidence="1 2">
    <name type="scientific">Teladorsagia circumcincta</name>
    <name type="common">Brown stomach worm</name>
    <name type="synonym">Ostertagia circumcincta</name>
    <dbReference type="NCBI Taxonomy" id="45464"/>
    <lineage>
        <taxon>Eukaryota</taxon>
        <taxon>Metazoa</taxon>
        <taxon>Ecdysozoa</taxon>
        <taxon>Nematoda</taxon>
        <taxon>Chromadorea</taxon>
        <taxon>Rhabditida</taxon>
        <taxon>Rhabditina</taxon>
        <taxon>Rhabditomorpha</taxon>
        <taxon>Strongyloidea</taxon>
        <taxon>Trichostrongylidae</taxon>
        <taxon>Teladorsagia</taxon>
    </lineage>
</organism>
<dbReference type="PANTHER" id="PTHR12197:SF300">
    <property type="entry name" value="HISTONE-LYSINE N-METHYLTRANSFERASE SET-18"/>
    <property type="match status" value="1"/>
</dbReference>
<protein>
    <recommendedName>
        <fullName evidence="3">SET domain-containing protein</fullName>
    </recommendedName>
</protein>
<evidence type="ECO:0000313" key="1">
    <source>
        <dbReference type="EMBL" id="PIO69234.1"/>
    </source>
</evidence>